<dbReference type="RefSeq" id="WP_112437808.1">
    <property type="nucleotide sequence ID" value="NZ_CP030073.1"/>
</dbReference>
<accession>A0A2Z4ISQ1</accession>
<keyword evidence="6" id="KW-1185">Reference proteome</keyword>
<dbReference type="PANTHER" id="PTHR43736:SF1">
    <property type="entry name" value="DIHYDRONEOPTERIN TRIPHOSPHATE DIPHOSPHATASE"/>
    <property type="match status" value="1"/>
</dbReference>
<dbReference type="Gene3D" id="3.90.79.10">
    <property type="entry name" value="Nucleoside Triphosphate Pyrophosphohydrolase"/>
    <property type="match status" value="1"/>
</dbReference>
<dbReference type="Proteomes" id="UP000249616">
    <property type="component" value="Chromosome"/>
</dbReference>
<evidence type="ECO:0000256" key="3">
    <source>
        <dbReference type="RuleBase" id="RU003476"/>
    </source>
</evidence>
<gene>
    <name evidence="5" type="ORF">DN051_02360</name>
</gene>
<dbReference type="InterPro" id="IPR020084">
    <property type="entry name" value="NUDIX_hydrolase_CS"/>
</dbReference>
<dbReference type="EMBL" id="CP030073">
    <property type="protein sequence ID" value="AWW35648.1"/>
    <property type="molecule type" value="Genomic_DNA"/>
</dbReference>
<evidence type="ECO:0000256" key="2">
    <source>
        <dbReference type="ARBA" id="ARBA00022801"/>
    </source>
</evidence>
<evidence type="ECO:0000259" key="4">
    <source>
        <dbReference type="PROSITE" id="PS51462"/>
    </source>
</evidence>
<evidence type="ECO:0000313" key="5">
    <source>
        <dbReference type="EMBL" id="AWW35648.1"/>
    </source>
</evidence>
<comment type="similarity">
    <text evidence="1 3">Belongs to the Nudix hydrolase family.</text>
</comment>
<dbReference type="PROSITE" id="PS51462">
    <property type="entry name" value="NUDIX"/>
    <property type="match status" value="1"/>
</dbReference>
<evidence type="ECO:0000256" key="1">
    <source>
        <dbReference type="ARBA" id="ARBA00005582"/>
    </source>
</evidence>
<reference evidence="5 6" key="1">
    <citation type="journal article" date="2019" name="Int. J. Syst. Evol. Microbiol.">
        <title>Streptomyces cadmiisoli sp. nov., a novel actinomycete isolated from cadmium-contaminated soil.</title>
        <authorList>
            <person name="Li K."/>
            <person name="Tang X."/>
            <person name="Zhao J."/>
            <person name="Guo Y."/>
            <person name="Tang Y."/>
            <person name="Gao J."/>
        </authorList>
    </citation>
    <scope>NUCLEOTIDE SEQUENCE [LARGE SCALE GENOMIC DNA]</scope>
    <source>
        <strain evidence="5 6">ZFG47</strain>
    </source>
</reference>
<dbReference type="InterPro" id="IPR020476">
    <property type="entry name" value="Nudix_hydrolase"/>
</dbReference>
<feature type="domain" description="Nudix hydrolase" evidence="4">
    <location>
        <begin position="40"/>
        <end position="165"/>
    </location>
</feature>
<dbReference type="SUPFAM" id="SSF55811">
    <property type="entry name" value="Nudix"/>
    <property type="match status" value="1"/>
</dbReference>
<dbReference type="PANTHER" id="PTHR43736">
    <property type="entry name" value="ADP-RIBOSE PYROPHOSPHATASE"/>
    <property type="match status" value="1"/>
</dbReference>
<dbReference type="GO" id="GO:0016787">
    <property type="term" value="F:hydrolase activity"/>
    <property type="evidence" value="ECO:0007669"/>
    <property type="project" value="UniProtKB-KW"/>
</dbReference>
<proteinExistence type="inferred from homology"/>
<dbReference type="InterPro" id="IPR015797">
    <property type="entry name" value="NUDIX_hydrolase-like_dom_sf"/>
</dbReference>
<protein>
    <submittedName>
        <fullName evidence="5">DNA mismatch repair protein MutT</fullName>
    </submittedName>
</protein>
<dbReference type="InterPro" id="IPR000086">
    <property type="entry name" value="NUDIX_hydrolase_dom"/>
</dbReference>
<sequence>MTSQPVEPRTLEAAIRDARQARIEHDNALEWLLRPEAPRSGPLASEVWVFDNALTHVLLVRHRWRGWVPPGGKVDPGETPREAARRELFEETGVRAEILATPAAVTVRSYHSDWSPTMGVSFVAVIDRRTPLAPEDGQPAAWLRLDEPWEGYFSEDRLRMSQCTGWISECVQRR</sequence>
<organism evidence="5 6">
    <name type="scientific">Streptomyces cadmiisoli</name>
    <dbReference type="NCBI Taxonomy" id="2184053"/>
    <lineage>
        <taxon>Bacteria</taxon>
        <taxon>Bacillati</taxon>
        <taxon>Actinomycetota</taxon>
        <taxon>Actinomycetes</taxon>
        <taxon>Kitasatosporales</taxon>
        <taxon>Streptomycetaceae</taxon>
        <taxon>Streptomyces</taxon>
        <taxon>Streptomyces aurantiacus group</taxon>
    </lineage>
</organism>
<dbReference type="PRINTS" id="PR00502">
    <property type="entry name" value="NUDIXFAMILY"/>
</dbReference>
<dbReference type="KEGG" id="scad:DN051_02360"/>
<evidence type="ECO:0000313" key="6">
    <source>
        <dbReference type="Proteomes" id="UP000249616"/>
    </source>
</evidence>
<dbReference type="PROSITE" id="PS00893">
    <property type="entry name" value="NUDIX_BOX"/>
    <property type="match status" value="1"/>
</dbReference>
<dbReference type="Pfam" id="PF00293">
    <property type="entry name" value="NUDIX"/>
    <property type="match status" value="1"/>
</dbReference>
<dbReference type="AlphaFoldDB" id="A0A2Z4ISQ1"/>
<name>A0A2Z4ISQ1_9ACTN</name>
<keyword evidence="2 3" id="KW-0378">Hydrolase</keyword>